<evidence type="ECO:0000259" key="12">
    <source>
        <dbReference type="Pfam" id="PF24877"/>
    </source>
</evidence>
<dbReference type="SUPFAM" id="SSF143975">
    <property type="entry name" value="IlvD/EDD N-terminal domain-like"/>
    <property type="match status" value="1"/>
</dbReference>
<dbReference type="GO" id="GO:0009255">
    <property type="term" value="P:Entner-Doudoroff pathway through 6-phosphogluconate"/>
    <property type="evidence" value="ECO:0007669"/>
    <property type="project" value="UniProtKB-UniRule"/>
</dbReference>
<dbReference type="RefSeq" id="WP_109038361.1">
    <property type="nucleotide sequence ID" value="NZ_CP029210.1"/>
</dbReference>
<dbReference type="Pfam" id="PF24877">
    <property type="entry name" value="ILV_EDD_C"/>
    <property type="match status" value="1"/>
</dbReference>
<feature type="binding site" evidence="9">
    <location>
        <position position="229"/>
    </location>
    <ligand>
        <name>[4Fe-4S] cluster</name>
        <dbReference type="ChEBI" id="CHEBI:49883"/>
    </ligand>
</feature>
<evidence type="ECO:0000256" key="6">
    <source>
        <dbReference type="ARBA" id="ARBA00023064"/>
    </source>
</evidence>
<keyword evidence="3 9" id="KW-0479">Metal-binding</keyword>
<evidence type="ECO:0000256" key="10">
    <source>
        <dbReference type="NCBIfam" id="TIGR01196"/>
    </source>
</evidence>
<keyword evidence="14" id="KW-1185">Reference proteome</keyword>
<evidence type="ECO:0000256" key="8">
    <source>
        <dbReference type="ARBA" id="ARBA00023277"/>
    </source>
</evidence>
<dbReference type="SUPFAM" id="SSF52016">
    <property type="entry name" value="LeuD/IlvD-like"/>
    <property type="match status" value="1"/>
</dbReference>
<keyword evidence="4 9" id="KW-0408">Iron</keyword>
<comment type="pathway">
    <text evidence="9">Carbohydrate metabolism; Entner-Doudoroff pathway.</text>
</comment>
<comment type="catalytic activity">
    <reaction evidence="9">
        <text>6-phospho-D-gluconate = 2-dehydro-3-deoxy-6-phospho-D-gluconate + H2O</text>
        <dbReference type="Rhea" id="RHEA:17277"/>
        <dbReference type="ChEBI" id="CHEBI:15377"/>
        <dbReference type="ChEBI" id="CHEBI:57569"/>
        <dbReference type="ChEBI" id="CHEBI:58759"/>
        <dbReference type="EC" id="4.2.1.12"/>
    </reaction>
</comment>
<evidence type="ECO:0000256" key="7">
    <source>
        <dbReference type="ARBA" id="ARBA00023239"/>
    </source>
</evidence>
<evidence type="ECO:0000256" key="4">
    <source>
        <dbReference type="ARBA" id="ARBA00023004"/>
    </source>
</evidence>
<gene>
    <name evidence="9" type="primary">edd</name>
    <name evidence="13" type="ORF">DEH84_11875</name>
</gene>
<feature type="domain" description="Dihydroxy-acid/6-phosphogluconate dehydratase N-terminal" evidence="11">
    <location>
        <begin position="74"/>
        <end position="385"/>
    </location>
</feature>
<keyword evidence="5 9" id="KW-0411">Iron-sulfur</keyword>
<dbReference type="NCBIfam" id="TIGR01196">
    <property type="entry name" value="edd"/>
    <property type="match status" value="1"/>
</dbReference>
<dbReference type="InterPro" id="IPR000581">
    <property type="entry name" value="ILV_EDD_N"/>
</dbReference>
<dbReference type="InterPro" id="IPR004786">
    <property type="entry name" value="6-phosphgluc_deHydtase"/>
</dbReference>
<keyword evidence="2 9" id="KW-0004">4Fe-4S</keyword>
<dbReference type="InterPro" id="IPR020558">
    <property type="entry name" value="DiOHA_6PGluconate_deHydtase_CS"/>
</dbReference>
<dbReference type="InterPro" id="IPR056740">
    <property type="entry name" value="ILV_EDD_C"/>
</dbReference>
<dbReference type="PANTHER" id="PTHR43661">
    <property type="entry name" value="D-XYLONATE DEHYDRATASE"/>
    <property type="match status" value="1"/>
</dbReference>
<dbReference type="PROSITE" id="PS00887">
    <property type="entry name" value="ILVD_EDD_2"/>
    <property type="match status" value="1"/>
</dbReference>
<dbReference type="PANTHER" id="PTHR43661:SF1">
    <property type="entry name" value="PHOSPHOGLUCONATE DEHYDRATASE"/>
    <property type="match status" value="1"/>
</dbReference>
<keyword evidence="7 9" id="KW-0456">Lyase</keyword>
<dbReference type="GO" id="GO:0004456">
    <property type="term" value="F:phosphogluconate dehydratase activity"/>
    <property type="evidence" value="ECO:0007669"/>
    <property type="project" value="UniProtKB-UniRule"/>
</dbReference>
<dbReference type="InterPro" id="IPR042096">
    <property type="entry name" value="Dihydro-acid_dehy_C"/>
</dbReference>
<dbReference type="GO" id="GO:0005829">
    <property type="term" value="C:cytosol"/>
    <property type="evidence" value="ECO:0007669"/>
    <property type="project" value="TreeGrafter"/>
</dbReference>
<dbReference type="AlphaFoldDB" id="A0A2U8FYE6"/>
<keyword evidence="8 9" id="KW-0119">Carbohydrate metabolism</keyword>
<feature type="binding site" evidence="9">
    <location>
        <position position="162"/>
    </location>
    <ligand>
        <name>[4Fe-4S] cluster</name>
        <dbReference type="ChEBI" id="CHEBI:49883"/>
    </ligand>
</feature>
<dbReference type="PROSITE" id="PS00886">
    <property type="entry name" value="ILVD_EDD_1"/>
    <property type="match status" value="1"/>
</dbReference>
<dbReference type="Gene3D" id="3.50.30.80">
    <property type="entry name" value="IlvD/EDD C-terminal domain-like"/>
    <property type="match status" value="1"/>
</dbReference>
<dbReference type="InterPro" id="IPR037237">
    <property type="entry name" value="IlvD/EDD_N"/>
</dbReference>
<evidence type="ECO:0000256" key="5">
    <source>
        <dbReference type="ARBA" id="ARBA00023014"/>
    </source>
</evidence>
<dbReference type="GO" id="GO:0019521">
    <property type="term" value="P:D-gluconate metabolic process"/>
    <property type="evidence" value="ECO:0007669"/>
    <property type="project" value="UniProtKB-KW"/>
</dbReference>
<evidence type="ECO:0000259" key="11">
    <source>
        <dbReference type="Pfam" id="PF00920"/>
    </source>
</evidence>
<comment type="cofactor">
    <cofactor evidence="9">
        <name>[4Fe-4S] cluster</name>
        <dbReference type="ChEBI" id="CHEBI:49883"/>
    </cofactor>
    <text evidence="9">Binds 1 [4Fe-4S] cluster.</text>
</comment>
<dbReference type="Pfam" id="PF00920">
    <property type="entry name" value="ILVD_EDD_N"/>
    <property type="match status" value="1"/>
</dbReference>
<dbReference type="HAMAP" id="MF_02094">
    <property type="entry name" value="Edd"/>
    <property type="match status" value="1"/>
</dbReference>
<dbReference type="EMBL" id="CP029210">
    <property type="protein sequence ID" value="AWI55246.1"/>
    <property type="molecule type" value="Genomic_DNA"/>
</dbReference>
<proteinExistence type="inferred from homology"/>
<dbReference type="UniPathway" id="UPA00226"/>
<dbReference type="GO" id="GO:0051539">
    <property type="term" value="F:4 iron, 4 sulfur cluster binding"/>
    <property type="evidence" value="ECO:0007669"/>
    <property type="project" value="UniProtKB-UniRule"/>
</dbReference>
<feature type="domain" description="Dihydroxy-acid/6-phosphogluconate dehydratase C-terminal" evidence="12">
    <location>
        <begin position="416"/>
        <end position="608"/>
    </location>
</feature>
<protein>
    <recommendedName>
        <fullName evidence="9 10">Phosphogluconate dehydratase</fullName>
        <ecNumber evidence="9 10">4.2.1.12</ecNumber>
    </recommendedName>
</protein>
<dbReference type="KEGG" id="aon:DEH84_11875"/>
<evidence type="ECO:0000256" key="1">
    <source>
        <dbReference type="ARBA" id="ARBA00006486"/>
    </source>
</evidence>
<sequence length="614" mass="64562">MATSPAPLHPQLQAVTDRIRERSAAPRAAYLARIDAAGQAGPVERSALGCTNLAHAYAAAPASDKIWLREQRSPNLAIVSAYNDMLSAHQPLAEFPEWIKQAAREVGATAQFAGGVPAMCDGVTQGKAGMELSLFSRDVIAMSTAIALSHNMFDATLCLGVCDKIVPGLLIGALSFGHLPTVFVPAGPMTTGLSNDDKAKVRQRFAAGEVGQDELLAAEEKAYHGPGTCTFYGTANSNQMLMEIMGLHLPGSAFVHPHSALRAALTREAARQAARLTRLGSQYTPVGHVIDERAVVNGLVGLMATGGSTNHTLHLVAMARAAGIVIDWDDFDAISTITPLLARVYPNGKADVNHFHAAGGMAFLIRELLDAGLLHEDVKTVAGGTEGLRAYTRLPQLDGDHLVWVDAPAQSGDASVVSTVSAPFSPDGGLRVLKGNLGRSVIKVSAVKPENRLVEAPAVLFNDQSELIAAYKRGELNRDFVAVVRFQGPRANGMPELHSLTPTLANLQDKGFKVALVTDGRMSGASGKVPAAIHMTPEVTAGGPLGKVRAGDLIRLDADAGTLEALVPQAEWAQRTVDTTDLSANGFGTGRELFGGFRQAVTGAEQGAMSFGSF</sequence>
<evidence type="ECO:0000313" key="13">
    <source>
        <dbReference type="EMBL" id="AWI55246.1"/>
    </source>
</evidence>
<evidence type="ECO:0000313" key="14">
    <source>
        <dbReference type="Proteomes" id="UP000244892"/>
    </source>
</evidence>
<evidence type="ECO:0000256" key="3">
    <source>
        <dbReference type="ARBA" id="ARBA00022723"/>
    </source>
</evidence>
<accession>A0A2U8FYE6</accession>
<dbReference type="Proteomes" id="UP000244892">
    <property type="component" value="Chromosome"/>
</dbReference>
<evidence type="ECO:0000256" key="9">
    <source>
        <dbReference type="HAMAP-Rule" id="MF_02094"/>
    </source>
</evidence>
<comment type="function">
    <text evidence="9">Catalyzes the dehydration of 6-phospho-D-gluconate to 2-dehydro-3-deoxy-6-phospho-D-gluconate.</text>
</comment>
<dbReference type="GO" id="GO:0046872">
    <property type="term" value="F:metal ion binding"/>
    <property type="evidence" value="ECO:0007669"/>
    <property type="project" value="UniProtKB-KW"/>
</dbReference>
<keyword evidence="6 9" id="KW-0311">Gluconate utilization</keyword>
<reference evidence="13 14" key="1">
    <citation type="submission" date="2018-05" db="EMBL/GenBank/DDBJ databases">
        <title>complete genome sequence of Aquabacterium olei NBRC 110486.</title>
        <authorList>
            <person name="Tang B."/>
            <person name="Chang J."/>
            <person name="Zhang L."/>
            <person name="Yang H."/>
        </authorList>
    </citation>
    <scope>NUCLEOTIDE SEQUENCE [LARGE SCALE GENOMIC DNA]</scope>
    <source>
        <strain evidence="13 14">NBRC 110486</strain>
    </source>
</reference>
<evidence type="ECO:0000256" key="2">
    <source>
        <dbReference type="ARBA" id="ARBA00022485"/>
    </source>
</evidence>
<name>A0A2U8FYE6_9BURK</name>
<organism evidence="13 14">
    <name type="scientific">Aquabacterium olei</name>
    <dbReference type="NCBI Taxonomy" id="1296669"/>
    <lineage>
        <taxon>Bacteria</taxon>
        <taxon>Pseudomonadati</taxon>
        <taxon>Pseudomonadota</taxon>
        <taxon>Betaproteobacteria</taxon>
        <taxon>Burkholderiales</taxon>
        <taxon>Aquabacterium</taxon>
    </lineage>
</organism>
<dbReference type="OrthoDB" id="9807077at2"/>
<comment type="similarity">
    <text evidence="1 9">Belongs to the IlvD/Edd family.</text>
</comment>
<dbReference type="EC" id="4.2.1.12" evidence="9 10"/>